<evidence type="ECO:0000259" key="9">
    <source>
        <dbReference type="Pfam" id="PF00590"/>
    </source>
</evidence>
<dbReference type="SUPFAM" id="SSF53790">
    <property type="entry name" value="Tetrapyrrole methylase"/>
    <property type="match status" value="1"/>
</dbReference>
<keyword evidence="6" id="KW-0627">Porphyrin biosynthesis</keyword>
<dbReference type="Gene3D" id="3.40.1010.10">
    <property type="entry name" value="Cobalt-precorrin-4 Transmethylase, Domain 1"/>
    <property type="match status" value="1"/>
</dbReference>
<evidence type="ECO:0000256" key="8">
    <source>
        <dbReference type="RuleBase" id="RU003960"/>
    </source>
</evidence>
<evidence type="ECO:0000256" key="2">
    <source>
        <dbReference type="ARBA" id="ARBA00012162"/>
    </source>
</evidence>
<dbReference type="Proteomes" id="UP000321389">
    <property type="component" value="Chromosome"/>
</dbReference>
<dbReference type="PANTHER" id="PTHR45790:SF3">
    <property type="entry name" value="S-ADENOSYL-L-METHIONINE-DEPENDENT UROPORPHYRINOGEN III METHYLTRANSFERASE, CHLOROPLASTIC"/>
    <property type="match status" value="1"/>
</dbReference>
<dbReference type="InterPro" id="IPR006366">
    <property type="entry name" value="CobA/CysG_C"/>
</dbReference>
<dbReference type="InterPro" id="IPR003043">
    <property type="entry name" value="Uropor_MeTrfase_CS"/>
</dbReference>
<proteinExistence type="inferred from homology"/>
<dbReference type="InterPro" id="IPR050161">
    <property type="entry name" value="Siro_Cobalamin_biosynth"/>
</dbReference>
<dbReference type="GO" id="GO:0032259">
    <property type="term" value="P:methylation"/>
    <property type="evidence" value="ECO:0007669"/>
    <property type="project" value="UniProtKB-KW"/>
</dbReference>
<dbReference type="OrthoDB" id="9815856at2"/>
<evidence type="ECO:0000256" key="1">
    <source>
        <dbReference type="ARBA" id="ARBA00005879"/>
    </source>
</evidence>
<dbReference type="Pfam" id="PF00590">
    <property type="entry name" value="TP_methylase"/>
    <property type="match status" value="1"/>
</dbReference>
<dbReference type="GO" id="GO:0019354">
    <property type="term" value="P:siroheme biosynthetic process"/>
    <property type="evidence" value="ECO:0007669"/>
    <property type="project" value="UniProtKB-UniPathway"/>
</dbReference>
<evidence type="ECO:0000313" key="10">
    <source>
        <dbReference type="EMBL" id="QDZ01613.1"/>
    </source>
</evidence>
<dbReference type="InterPro" id="IPR000878">
    <property type="entry name" value="4pyrrol_Mease"/>
</dbReference>
<dbReference type="RefSeq" id="WP_146300254.1">
    <property type="nucleotide sequence ID" value="NZ_CP042301.2"/>
</dbReference>
<dbReference type="FunFam" id="3.40.1010.10:FF:000001">
    <property type="entry name" value="Siroheme synthase"/>
    <property type="match status" value="1"/>
</dbReference>
<keyword evidence="3 8" id="KW-0489">Methyltransferase</keyword>
<keyword evidence="4 8" id="KW-0808">Transferase</keyword>
<evidence type="ECO:0000256" key="3">
    <source>
        <dbReference type="ARBA" id="ARBA00022603"/>
    </source>
</evidence>
<reference evidence="10" key="1">
    <citation type="submission" date="2020-04" db="EMBL/GenBank/DDBJ databases">
        <title>Nitratireductor sp. nov. isolated from mangrove soil.</title>
        <authorList>
            <person name="Ye Y."/>
        </authorList>
    </citation>
    <scope>NUCLEOTIDE SEQUENCE</scope>
    <source>
        <strain evidence="10">SY7</strain>
    </source>
</reference>
<feature type="domain" description="Tetrapyrrole methylase" evidence="9">
    <location>
        <begin position="22"/>
        <end position="230"/>
    </location>
</feature>
<dbReference type="KEGG" id="niy:FQ775_15195"/>
<dbReference type="InterPro" id="IPR014777">
    <property type="entry name" value="4pyrrole_Mease_sub1"/>
</dbReference>
<gene>
    <name evidence="10" type="primary">cobA</name>
    <name evidence="10" type="ORF">FQ775_15195</name>
</gene>
<dbReference type="InterPro" id="IPR035996">
    <property type="entry name" value="4pyrrol_Methylase_sf"/>
</dbReference>
<comment type="pathway">
    <text evidence="7">Porphyrin-containing compound metabolism; siroheme biosynthesis; precorrin-2 from uroporphyrinogen III: step 1/1.</text>
</comment>
<sequence>MSFDKALARLAPQIVEFEPGHVWLAGAGPGNAGQLTLDVVSALAQADAVIYDALVDASILRAADGADLHFVGKRGGKASARQDDITALLIALAGRGKRVLRLKGGDPYVFGRGGEEALALAAAGIPFRILPGVTSAFGALASAGIPATMRGFNKAIILATGHAAGTPDDLDWAALAKTGQPIVVYMGLANLAKIAAALVRGGLAPATPAAIITAATTPEERVLVSTLGRITQEAANTGITSPGLIVIGEIVSMRAQLGQLANLVKSA</sequence>
<protein>
    <recommendedName>
        <fullName evidence="2">uroporphyrinogen-III C-methyltransferase</fullName>
        <ecNumber evidence="2">2.1.1.107</ecNumber>
    </recommendedName>
</protein>
<organism evidence="10 11">
    <name type="scientific">Nitratireductor mangrovi</name>
    <dbReference type="NCBI Taxonomy" id="2599600"/>
    <lineage>
        <taxon>Bacteria</taxon>
        <taxon>Pseudomonadati</taxon>
        <taxon>Pseudomonadota</taxon>
        <taxon>Alphaproteobacteria</taxon>
        <taxon>Hyphomicrobiales</taxon>
        <taxon>Phyllobacteriaceae</taxon>
        <taxon>Nitratireductor</taxon>
    </lineage>
</organism>
<dbReference type="InterPro" id="IPR014776">
    <property type="entry name" value="4pyrrole_Mease_sub2"/>
</dbReference>
<dbReference type="Gene3D" id="3.30.950.10">
    <property type="entry name" value="Methyltransferase, Cobalt-precorrin-4 Transmethylase, Domain 2"/>
    <property type="match status" value="1"/>
</dbReference>
<dbReference type="AlphaFoldDB" id="A0A5B8L1B3"/>
<keyword evidence="11" id="KW-1185">Reference proteome</keyword>
<evidence type="ECO:0000256" key="6">
    <source>
        <dbReference type="ARBA" id="ARBA00023244"/>
    </source>
</evidence>
<dbReference type="NCBIfam" id="TIGR01469">
    <property type="entry name" value="cobA_cysG_Cterm"/>
    <property type="match status" value="1"/>
</dbReference>
<evidence type="ECO:0000256" key="5">
    <source>
        <dbReference type="ARBA" id="ARBA00022691"/>
    </source>
</evidence>
<evidence type="ECO:0000313" key="11">
    <source>
        <dbReference type="Proteomes" id="UP000321389"/>
    </source>
</evidence>
<evidence type="ECO:0000256" key="7">
    <source>
        <dbReference type="ARBA" id="ARBA00025705"/>
    </source>
</evidence>
<dbReference type="GO" id="GO:0004851">
    <property type="term" value="F:uroporphyrin-III C-methyltransferase activity"/>
    <property type="evidence" value="ECO:0007669"/>
    <property type="project" value="UniProtKB-EC"/>
</dbReference>
<dbReference type="PANTHER" id="PTHR45790">
    <property type="entry name" value="SIROHEME SYNTHASE-RELATED"/>
    <property type="match status" value="1"/>
</dbReference>
<accession>A0A5B8L1B3</accession>
<keyword evidence="5" id="KW-0949">S-adenosyl-L-methionine</keyword>
<comment type="similarity">
    <text evidence="1 8">Belongs to the precorrin methyltransferase family.</text>
</comment>
<name>A0A5B8L1B3_9HYPH</name>
<dbReference type="PROSITE" id="PS00840">
    <property type="entry name" value="SUMT_2"/>
    <property type="match status" value="1"/>
</dbReference>
<dbReference type="CDD" id="cd11642">
    <property type="entry name" value="SUMT"/>
    <property type="match status" value="1"/>
</dbReference>
<dbReference type="UniPathway" id="UPA00262">
    <property type="reaction ID" value="UER00211"/>
</dbReference>
<dbReference type="NCBIfam" id="NF004790">
    <property type="entry name" value="PRK06136.1"/>
    <property type="match status" value="1"/>
</dbReference>
<evidence type="ECO:0000256" key="4">
    <source>
        <dbReference type="ARBA" id="ARBA00022679"/>
    </source>
</evidence>
<dbReference type="EC" id="2.1.1.107" evidence="2"/>
<dbReference type="EMBL" id="CP042301">
    <property type="protein sequence ID" value="QDZ01613.1"/>
    <property type="molecule type" value="Genomic_DNA"/>
</dbReference>